<dbReference type="AlphaFoldDB" id="A0AAE0NQQ8"/>
<gene>
    <name evidence="9" type="ORF">B0H63DRAFT_189459</name>
</gene>
<evidence type="ECO:0000256" key="7">
    <source>
        <dbReference type="SAM" id="SignalP"/>
    </source>
</evidence>
<dbReference type="SUPFAM" id="SSF53474">
    <property type="entry name" value="alpha/beta-Hydrolases"/>
    <property type="match status" value="1"/>
</dbReference>
<sequence length="512" mass="56789">MRATTVCAALTLCWSIGAAHPFGLHDVSRSQKPVGGTTLEPPSLPRPSVRQHAKNADICVAGTRQYTGSVPVSPEKDLFFWFFESRNDPANSPVIVWLNGGPGGSSMFGLFEEIGPCQTNEHFNGTVFNKHSWTEFANVVFIDQPAGVGFSTFKKGHDGGPDNLLEAAQDFSQFLTVFFHEIFPEAADNDFHIAGESFAGRYIPGFTHYINQRQQLGGDAGTRRAVPPIQSIILVDAVVDAFGFYISGHYDHFCGVDKNGKKRMPENGFNETACDSLEKEIPECERLATLCGSTYDPVVCETAVSYCDDKVGKWFNGDVYPGGRDPYDDRKKCGDNPPICEPFNGTSSYAGYLNSPHVKEELGFSDDFVYAGINDDISKRWEKSREAWVPTTRELTSILDTTPTRVLVLNGNNDIGVNTEAQNRIYDRLPWSRQAAFRSHEYTNWQWPDESGKPIKGGKIKTADDLEVKNKLAFVSVDEAGHASVGDQQEALTWLIKCWTDAKHQKDERCPL</sequence>
<reference evidence="9" key="2">
    <citation type="submission" date="2023-06" db="EMBL/GenBank/DDBJ databases">
        <authorList>
            <consortium name="Lawrence Berkeley National Laboratory"/>
            <person name="Haridas S."/>
            <person name="Hensen N."/>
            <person name="Bonometti L."/>
            <person name="Westerberg I."/>
            <person name="Brannstrom I.O."/>
            <person name="Guillou S."/>
            <person name="Cros-Aarteil S."/>
            <person name="Calhoun S."/>
            <person name="Kuo A."/>
            <person name="Mondo S."/>
            <person name="Pangilinan J."/>
            <person name="Riley R."/>
            <person name="LaButti K."/>
            <person name="Andreopoulos B."/>
            <person name="Lipzen A."/>
            <person name="Chen C."/>
            <person name="Yanf M."/>
            <person name="Daum C."/>
            <person name="Ng V."/>
            <person name="Clum A."/>
            <person name="Steindorff A."/>
            <person name="Ohm R."/>
            <person name="Martin F."/>
            <person name="Silar P."/>
            <person name="Natvig D."/>
            <person name="Lalanne C."/>
            <person name="Gautier V."/>
            <person name="Ament-velasquez S.L."/>
            <person name="Kruys A."/>
            <person name="Hutchinson M.I."/>
            <person name="Powell A.J."/>
            <person name="Barry K."/>
            <person name="Miller A.N."/>
            <person name="Grigoriev I.V."/>
            <person name="Debuchy R."/>
            <person name="Gladieux P."/>
            <person name="Thoren M.H."/>
            <person name="Johannesson H."/>
        </authorList>
    </citation>
    <scope>NUCLEOTIDE SEQUENCE</scope>
    <source>
        <strain evidence="9">CBS 232.78</strain>
    </source>
</reference>
<keyword evidence="6" id="KW-0325">Glycoprotein</keyword>
<dbReference type="PANTHER" id="PTHR11802">
    <property type="entry name" value="SERINE PROTEASE FAMILY S10 SERINE CARBOXYPEPTIDASE"/>
    <property type="match status" value="1"/>
</dbReference>
<evidence type="ECO:0000256" key="6">
    <source>
        <dbReference type="ARBA" id="ARBA00023180"/>
    </source>
</evidence>
<dbReference type="PANTHER" id="PTHR11802:SF113">
    <property type="entry name" value="SERINE CARBOXYPEPTIDASE CTSA-4.1"/>
    <property type="match status" value="1"/>
</dbReference>
<evidence type="ECO:0000256" key="2">
    <source>
        <dbReference type="ARBA" id="ARBA00012446"/>
    </source>
</evidence>
<dbReference type="PRINTS" id="PR00724">
    <property type="entry name" value="CRBOXYPTASEC"/>
</dbReference>
<proteinExistence type="inferred from homology"/>
<dbReference type="InterPro" id="IPR029058">
    <property type="entry name" value="AB_hydrolase_fold"/>
</dbReference>
<dbReference type="EC" id="3.4.16.5" evidence="2"/>
<dbReference type="GO" id="GO:0000324">
    <property type="term" value="C:fungal-type vacuole"/>
    <property type="evidence" value="ECO:0007669"/>
    <property type="project" value="TreeGrafter"/>
</dbReference>
<keyword evidence="5 9" id="KW-0378">Hydrolase</keyword>
<feature type="signal peptide" evidence="7">
    <location>
        <begin position="1"/>
        <end position="19"/>
    </location>
</feature>
<accession>A0AAE0NQQ8</accession>
<evidence type="ECO:0000256" key="5">
    <source>
        <dbReference type="ARBA" id="ARBA00022801"/>
    </source>
</evidence>
<evidence type="ECO:0000256" key="1">
    <source>
        <dbReference type="ARBA" id="ARBA00009431"/>
    </source>
</evidence>
<dbReference type="Proteomes" id="UP001285441">
    <property type="component" value="Unassembled WGS sequence"/>
</dbReference>
<keyword evidence="7" id="KW-0732">Signal</keyword>
<dbReference type="InterPro" id="IPR000716">
    <property type="entry name" value="Thyroglobulin_1"/>
</dbReference>
<evidence type="ECO:0000256" key="3">
    <source>
        <dbReference type="ARBA" id="ARBA00022645"/>
    </source>
</evidence>
<keyword evidence="4" id="KW-0645">Protease</keyword>
<name>A0AAE0NQQ8_9PEZI</name>
<dbReference type="Pfam" id="PF00450">
    <property type="entry name" value="Peptidase_S10"/>
    <property type="match status" value="1"/>
</dbReference>
<dbReference type="GO" id="GO:0006508">
    <property type="term" value="P:proteolysis"/>
    <property type="evidence" value="ECO:0007669"/>
    <property type="project" value="UniProtKB-KW"/>
</dbReference>
<comment type="caution">
    <text evidence="9">The sequence shown here is derived from an EMBL/GenBank/DDBJ whole genome shotgun (WGS) entry which is preliminary data.</text>
</comment>
<dbReference type="PROSITE" id="PS51162">
    <property type="entry name" value="THYROGLOBULIN_1_2"/>
    <property type="match status" value="1"/>
</dbReference>
<dbReference type="InterPro" id="IPR001563">
    <property type="entry name" value="Peptidase_S10"/>
</dbReference>
<feature type="chain" id="PRO_5042249425" description="carboxypeptidase C" evidence="7">
    <location>
        <begin position="20"/>
        <end position="512"/>
    </location>
</feature>
<organism evidence="9 10">
    <name type="scientific">Podospora didyma</name>
    <dbReference type="NCBI Taxonomy" id="330526"/>
    <lineage>
        <taxon>Eukaryota</taxon>
        <taxon>Fungi</taxon>
        <taxon>Dikarya</taxon>
        <taxon>Ascomycota</taxon>
        <taxon>Pezizomycotina</taxon>
        <taxon>Sordariomycetes</taxon>
        <taxon>Sordariomycetidae</taxon>
        <taxon>Sordariales</taxon>
        <taxon>Podosporaceae</taxon>
        <taxon>Podospora</taxon>
    </lineage>
</organism>
<evidence type="ECO:0000313" key="9">
    <source>
        <dbReference type="EMBL" id="KAK3385931.1"/>
    </source>
</evidence>
<protein>
    <recommendedName>
        <fullName evidence="2">carboxypeptidase C</fullName>
        <ecNumber evidence="2">3.4.16.5</ecNumber>
    </recommendedName>
</protein>
<dbReference type="EMBL" id="JAULSW010000004">
    <property type="protein sequence ID" value="KAK3385931.1"/>
    <property type="molecule type" value="Genomic_DNA"/>
</dbReference>
<dbReference type="Gene3D" id="1.10.287.410">
    <property type="match status" value="1"/>
</dbReference>
<dbReference type="Gene3D" id="3.40.50.1820">
    <property type="entry name" value="alpha/beta hydrolase"/>
    <property type="match status" value="1"/>
</dbReference>
<feature type="domain" description="Thyroglobulin type-1" evidence="8">
    <location>
        <begin position="271"/>
        <end position="333"/>
    </location>
</feature>
<comment type="similarity">
    <text evidence="1">Belongs to the peptidase S10 family.</text>
</comment>
<evidence type="ECO:0000313" key="10">
    <source>
        <dbReference type="Proteomes" id="UP001285441"/>
    </source>
</evidence>
<reference evidence="9" key="1">
    <citation type="journal article" date="2023" name="Mol. Phylogenet. Evol.">
        <title>Genome-scale phylogeny and comparative genomics of the fungal order Sordariales.</title>
        <authorList>
            <person name="Hensen N."/>
            <person name="Bonometti L."/>
            <person name="Westerberg I."/>
            <person name="Brannstrom I.O."/>
            <person name="Guillou S."/>
            <person name="Cros-Aarteil S."/>
            <person name="Calhoun S."/>
            <person name="Haridas S."/>
            <person name="Kuo A."/>
            <person name="Mondo S."/>
            <person name="Pangilinan J."/>
            <person name="Riley R."/>
            <person name="LaButti K."/>
            <person name="Andreopoulos B."/>
            <person name="Lipzen A."/>
            <person name="Chen C."/>
            <person name="Yan M."/>
            <person name="Daum C."/>
            <person name="Ng V."/>
            <person name="Clum A."/>
            <person name="Steindorff A."/>
            <person name="Ohm R.A."/>
            <person name="Martin F."/>
            <person name="Silar P."/>
            <person name="Natvig D.O."/>
            <person name="Lalanne C."/>
            <person name="Gautier V."/>
            <person name="Ament-Velasquez S.L."/>
            <person name="Kruys A."/>
            <person name="Hutchinson M.I."/>
            <person name="Powell A.J."/>
            <person name="Barry K."/>
            <person name="Miller A.N."/>
            <person name="Grigoriev I.V."/>
            <person name="Debuchy R."/>
            <person name="Gladieux P."/>
            <person name="Hiltunen Thoren M."/>
            <person name="Johannesson H."/>
        </authorList>
    </citation>
    <scope>NUCLEOTIDE SEQUENCE</scope>
    <source>
        <strain evidence="9">CBS 232.78</strain>
    </source>
</reference>
<evidence type="ECO:0000259" key="8">
    <source>
        <dbReference type="PROSITE" id="PS51162"/>
    </source>
</evidence>
<evidence type="ECO:0000256" key="4">
    <source>
        <dbReference type="ARBA" id="ARBA00022670"/>
    </source>
</evidence>
<dbReference type="GO" id="GO:0004185">
    <property type="term" value="F:serine-type carboxypeptidase activity"/>
    <property type="evidence" value="ECO:0007669"/>
    <property type="project" value="UniProtKB-EC"/>
</dbReference>
<keyword evidence="3" id="KW-0121">Carboxypeptidase</keyword>
<keyword evidence="10" id="KW-1185">Reference proteome</keyword>